<evidence type="ECO:0000313" key="3">
    <source>
        <dbReference type="Proteomes" id="UP000678228"/>
    </source>
</evidence>
<name>A0A940WYE0_9BACI</name>
<dbReference type="RefSeq" id="WP_210595956.1">
    <property type="nucleotide sequence ID" value="NZ_JAGKSQ010000002.1"/>
</dbReference>
<sequence>MAIGNLIQEARERKQLTQEELAERIPFTRGSVSHFERGSRELNRDDYAIFCEGLDDARFTLELHRASTGGVYIPYLDGPKVDHHPASLTYLARKELKEAKEHITKINFSKPISVMEEFELNHIERTVQELLDAQAAAQTLVINLCSHLEISFNDQVKRWIGSRTATGHISRRNL</sequence>
<dbReference type="Pfam" id="PF13560">
    <property type="entry name" value="HTH_31"/>
    <property type="match status" value="1"/>
</dbReference>
<protein>
    <submittedName>
        <fullName evidence="2">Helix-turn-helix transcriptional regulator</fullName>
    </submittedName>
</protein>
<dbReference type="InterPro" id="IPR001387">
    <property type="entry name" value="Cro/C1-type_HTH"/>
</dbReference>
<evidence type="ECO:0000259" key="1">
    <source>
        <dbReference type="PROSITE" id="PS50943"/>
    </source>
</evidence>
<dbReference type="Gene3D" id="1.10.260.40">
    <property type="entry name" value="lambda repressor-like DNA-binding domains"/>
    <property type="match status" value="1"/>
</dbReference>
<dbReference type="AlphaFoldDB" id="A0A940WYE0"/>
<accession>A0A940WYE0</accession>
<dbReference type="SUPFAM" id="SSF47413">
    <property type="entry name" value="lambda repressor-like DNA-binding domains"/>
    <property type="match status" value="1"/>
</dbReference>
<feature type="domain" description="HTH cro/C1-type" evidence="1">
    <location>
        <begin position="7"/>
        <end position="43"/>
    </location>
</feature>
<dbReference type="GO" id="GO:0003677">
    <property type="term" value="F:DNA binding"/>
    <property type="evidence" value="ECO:0007669"/>
    <property type="project" value="InterPro"/>
</dbReference>
<dbReference type="InterPro" id="IPR010982">
    <property type="entry name" value="Lambda_DNA-bd_dom_sf"/>
</dbReference>
<organism evidence="2 3">
    <name type="scientific">Halalkalibacter suaedae</name>
    <dbReference type="NCBI Taxonomy" id="2822140"/>
    <lineage>
        <taxon>Bacteria</taxon>
        <taxon>Bacillati</taxon>
        <taxon>Bacillota</taxon>
        <taxon>Bacilli</taxon>
        <taxon>Bacillales</taxon>
        <taxon>Bacillaceae</taxon>
        <taxon>Halalkalibacter</taxon>
    </lineage>
</organism>
<dbReference type="Proteomes" id="UP000678228">
    <property type="component" value="Unassembled WGS sequence"/>
</dbReference>
<dbReference type="EMBL" id="JAGKSQ010000002">
    <property type="protein sequence ID" value="MBP3950304.1"/>
    <property type="molecule type" value="Genomic_DNA"/>
</dbReference>
<proteinExistence type="predicted"/>
<comment type="caution">
    <text evidence="2">The sequence shown here is derived from an EMBL/GenBank/DDBJ whole genome shotgun (WGS) entry which is preliminary data.</text>
</comment>
<dbReference type="SMART" id="SM00530">
    <property type="entry name" value="HTH_XRE"/>
    <property type="match status" value="1"/>
</dbReference>
<dbReference type="PROSITE" id="PS50943">
    <property type="entry name" value="HTH_CROC1"/>
    <property type="match status" value="1"/>
</dbReference>
<keyword evidence="3" id="KW-1185">Reference proteome</keyword>
<reference evidence="2" key="1">
    <citation type="submission" date="2021-03" db="EMBL/GenBank/DDBJ databases">
        <title>Bacillus suaedae sp. nov., isolated from Suaeda aralocaspica.</title>
        <authorList>
            <person name="Lei R.F.R."/>
        </authorList>
    </citation>
    <scope>NUCLEOTIDE SEQUENCE</scope>
    <source>
        <strain evidence="2">YZJH907-2</strain>
    </source>
</reference>
<gene>
    <name evidence="2" type="ORF">J7W16_04105</name>
</gene>
<evidence type="ECO:0000313" key="2">
    <source>
        <dbReference type="EMBL" id="MBP3950304.1"/>
    </source>
</evidence>
<dbReference type="CDD" id="cd00093">
    <property type="entry name" value="HTH_XRE"/>
    <property type="match status" value="1"/>
</dbReference>